<protein>
    <submittedName>
        <fullName evidence="2">Uncharacterized protein</fullName>
    </submittedName>
</protein>
<organism evidence="2 3">
    <name type="scientific">Zizania palustris</name>
    <name type="common">Northern wild rice</name>
    <dbReference type="NCBI Taxonomy" id="103762"/>
    <lineage>
        <taxon>Eukaryota</taxon>
        <taxon>Viridiplantae</taxon>
        <taxon>Streptophyta</taxon>
        <taxon>Embryophyta</taxon>
        <taxon>Tracheophyta</taxon>
        <taxon>Spermatophyta</taxon>
        <taxon>Magnoliopsida</taxon>
        <taxon>Liliopsida</taxon>
        <taxon>Poales</taxon>
        <taxon>Poaceae</taxon>
        <taxon>BOP clade</taxon>
        <taxon>Oryzoideae</taxon>
        <taxon>Oryzeae</taxon>
        <taxon>Zizaniinae</taxon>
        <taxon>Zizania</taxon>
    </lineage>
</organism>
<feature type="compositionally biased region" description="Low complexity" evidence="1">
    <location>
        <begin position="241"/>
        <end position="251"/>
    </location>
</feature>
<feature type="compositionally biased region" description="Low complexity" evidence="1">
    <location>
        <begin position="177"/>
        <end position="190"/>
    </location>
</feature>
<feature type="region of interest" description="Disordered" evidence="1">
    <location>
        <begin position="219"/>
        <end position="251"/>
    </location>
</feature>
<proteinExistence type="predicted"/>
<comment type="caution">
    <text evidence="2">The sequence shown here is derived from an EMBL/GenBank/DDBJ whole genome shotgun (WGS) entry which is preliminary data.</text>
</comment>
<dbReference type="EMBL" id="JAAALK010000289">
    <property type="protein sequence ID" value="KAG8050949.1"/>
    <property type="molecule type" value="Genomic_DNA"/>
</dbReference>
<accession>A0A8J5S5W8</accession>
<gene>
    <name evidence="2" type="ORF">GUJ93_ZPchr0009g1221</name>
</gene>
<feature type="compositionally biased region" description="Gly residues" evidence="1">
    <location>
        <begin position="29"/>
        <end position="40"/>
    </location>
</feature>
<feature type="region of interest" description="Disordered" evidence="1">
    <location>
        <begin position="17"/>
        <end position="126"/>
    </location>
</feature>
<name>A0A8J5S5W8_ZIZPA</name>
<reference evidence="2" key="2">
    <citation type="submission" date="2021-02" db="EMBL/GenBank/DDBJ databases">
        <authorList>
            <person name="Kimball J.A."/>
            <person name="Haas M.W."/>
            <person name="Macchietto M."/>
            <person name="Kono T."/>
            <person name="Duquette J."/>
            <person name="Shao M."/>
        </authorList>
    </citation>
    <scope>NUCLEOTIDE SEQUENCE</scope>
    <source>
        <tissue evidence="2">Fresh leaf tissue</tissue>
    </source>
</reference>
<evidence type="ECO:0000313" key="3">
    <source>
        <dbReference type="Proteomes" id="UP000729402"/>
    </source>
</evidence>
<evidence type="ECO:0000313" key="2">
    <source>
        <dbReference type="EMBL" id="KAG8050949.1"/>
    </source>
</evidence>
<dbReference type="AlphaFoldDB" id="A0A8J5S5W8"/>
<sequence>MLGQCISGLACILPSKSGRPLVLPSSSGSGLGSGKGGSKGSIGSHHIGRGRPARGHGGVGRAVAHPWSARPGSWQGEGPVASQRPEGGRRQQEGPPWSARPWPWQGEGAAAPRGWREAGGARSGRPGFWSGWGGSVGSGLGHAGGKAGWRKAGGGGSGHAGVEEGQREAGGSESGRGRPAAPDLAALASDPGGGRLAAPDLATPVSDPAMVAVPSPHGGGAIGKWEEEATGDEKEKTGLTEEGSPAMEAAAAAPVAGEMRGEGGEPNALIPCRKCWTLFGSTSAAR</sequence>
<feature type="compositionally biased region" description="Gly residues" evidence="1">
    <location>
        <begin position="139"/>
        <end position="159"/>
    </location>
</feature>
<keyword evidence="3" id="KW-1185">Reference proteome</keyword>
<feature type="compositionally biased region" description="Low complexity" evidence="1">
    <location>
        <begin position="17"/>
        <end position="28"/>
    </location>
</feature>
<feature type="region of interest" description="Disordered" evidence="1">
    <location>
        <begin position="139"/>
        <end position="195"/>
    </location>
</feature>
<evidence type="ECO:0000256" key="1">
    <source>
        <dbReference type="SAM" id="MobiDB-lite"/>
    </source>
</evidence>
<reference evidence="2" key="1">
    <citation type="journal article" date="2021" name="bioRxiv">
        <title>Whole Genome Assembly and Annotation of Northern Wild Rice, Zizania palustris L., Supports a Whole Genome Duplication in the Zizania Genus.</title>
        <authorList>
            <person name="Haas M."/>
            <person name="Kono T."/>
            <person name="Macchietto M."/>
            <person name="Millas R."/>
            <person name="McGilp L."/>
            <person name="Shao M."/>
            <person name="Duquette J."/>
            <person name="Hirsch C.N."/>
            <person name="Kimball J."/>
        </authorList>
    </citation>
    <scope>NUCLEOTIDE SEQUENCE</scope>
    <source>
        <tissue evidence="2">Fresh leaf tissue</tissue>
    </source>
</reference>
<feature type="compositionally biased region" description="Basic and acidic residues" evidence="1">
    <location>
        <begin position="224"/>
        <end position="239"/>
    </location>
</feature>
<dbReference type="Proteomes" id="UP000729402">
    <property type="component" value="Unassembled WGS sequence"/>
</dbReference>